<sequence length="242" mass="25905">MLRSIVLSLLASVLAIGSARADMCSDAAGQRDALIREQYQHTIDYFMKIAASAQSKGFDPRRFPQADNSGNITAVDLIDTIERISAKRDEGIAAIFQAFEECRNNVAPYQRIVDVGSYFLFGGMQEVIPEGARQIDAGRLLAGTPFGGPNALVPQAREYIMARLGIGGSAADFIRNPLQVTAQGPIRAPWVPSLMPGVPIGGLNIPPIGQLPQLPPLPQLPSAPPPIEIGKVGGHRVCVPWC</sequence>
<reference evidence="2 3" key="1">
    <citation type="submission" date="2020-03" db="EMBL/GenBank/DDBJ databases">
        <title>Bradyrhizobium diversity isolated from nodules of Muelleranthus trifoliolatus.</title>
        <authorList>
            <person name="Klepa M."/>
            <person name="Helene L."/>
            <person name="Hungria M."/>
        </authorList>
    </citation>
    <scope>NUCLEOTIDE SEQUENCE [LARGE SCALE GENOMIC DNA]</scope>
    <source>
        <strain evidence="2 3">WSM 1744</strain>
    </source>
</reference>
<dbReference type="Proteomes" id="UP000528734">
    <property type="component" value="Unassembled WGS sequence"/>
</dbReference>
<dbReference type="EMBL" id="JAAVLW010000002">
    <property type="protein sequence ID" value="NOJ46072.1"/>
    <property type="molecule type" value="Genomic_DNA"/>
</dbReference>
<dbReference type="RefSeq" id="WP_171708945.1">
    <property type="nucleotide sequence ID" value="NZ_JAAVLW010000002.1"/>
</dbReference>
<organism evidence="2 3">
    <name type="scientific">Bradyrhizobium archetypum</name>
    <dbReference type="NCBI Taxonomy" id="2721160"/>
    <lineage>
        <taxon>Bacteria</taxon>
        <taxon>Pseudomonadati</taxon>
        <taxon>Pseudomonadota</taxon>
        <taxon>Alphaproteobacteria</taxon>
        <taxon>Hyphomicrobiales</taxon>
        <taxon>Nitrobacteraceae</taxon>
        <taxon>Bradyrhizobium</taxon>
    </lineage>
</organism>
<proteinExistence type="predicted"/>
<keyword evidence="1" id="KW-0732">Signal</keyword>
<dbReference type="AlphaFoldDB" id="A0A7Y4H2G3"/>
<evidence type="ECO:0000313" key="3">
    <source>
        <dbReference type="Proteomes" id="UP000528734"/>
    </source>
</evidence>
<accession>A0A7Y4H2G3</accession>
<evidence type="ECO:0000313" key="2">
    <source>
        <dbReference type="EMBL" id="NOJ46072.1"/>
    </source>
</evidence>
<keyword evidence="3" id="KW-1185">Reference proteome</keyword>
<feature type="signal peptide" evidence="1">
    <location>
        <begin position="1"/>
        <end position="21"/>
    </location>
</feature>
<gene>
    <name evidence="2" type="ORF">HCN50_07410</name>
</gene>
<comment type="caution">
    <text evidence="2">The sequence shown here is derived from an EMBL/GenBank/DDBJ whole genome shotgun (WGS) entry which is preliminary data.</text>
</comment>
<evidence type="ECO:0000256" key="1">
    <source>
        <dbReference type="SAM" id="SignalP"/>
    </source>
</evidence>
<name>A0A7Y4H2G3_9BRAD</name>
<protein>
    <submittedName>
        <fullName evidence="2">Uncharacterized protein</fullName>
    </submittedName>
</protein>
<feature type="chain" id="PRO_5031349564" evidence="1">
    <location>
        <begin position="22"/>
        <end position="242"/>
    </location>
</feature>